<dbReference type="Proteomes" id="UP000827724">
    <property type="component" value="Unassembled WGS sequence"/>
</dbReference>
<comment type="caution">
    <text evidence="1">The sequence shown here is derived from an EMBL/GenBank/DDBJ whole genome shotgun (WGS) entry which is preliminary data.</text>
</comment>
<organism evidence="1 2">
    <name type="scientific">Trichoderma cornu-damae</name>
    <dbReference type="NCBI Taxonomy" id="654480"/>
    <lineage>
        <taxon>Eukaryota</taxon>
        <taxon>Fungi</taxon>
        <taxon>Dikarya</taxon>
        <taxon>Ascomycota</taxon>
        <taxon>Pezizomycotina</taxon>
        <taxon>Sordariomycetes</taxon>
        <taxon>Hypocreomycetidae</taxon>
        <taxon>Hypocreales</taxon>
        <taxon>Hypocreaceae</taxon>
        <taxon>Trichoderma</taxon>
    </lineage>
</organism>
<name>A0A9P8TWR7_9HYPO</name>
<dbReference type="OrthoDB" id="2129069at2759"/>
<evidence type="ECO:0000313" key="2">
    <source>
        <dbReference type="Proteomes" id="UP000827724"/>
    </source>
</evidence>
<accession>A0A9P8TWR7</accession>
<keyword evidence="2" id="KW-1185">Reference proteome</keyword>
<sequence>MAMFCSSLRQRKDWAAVVPALSRNISSGWKETILDGHDVAFALAPQSNHRPGGSFKLALLSAAEAQKTAEAKARIERLSMLDGGRNVAVVLLLGESGRVDSLIDLQTSLVTHDMAHVPIIPVSSAAELVARLDALRRQCTASAPSRSRAEETAEIRGLASRCVHGPALSGDHVNVLTDMSTGLGSLAQLAFSQDGRRKLCDLLGDAEGTRVISFFTDGHEARRVGVW</sequence>
<reference evidence="1" key="1">
    <citation type="submission" date="2021-08" db="EMBL/GenBank/DDBJ databases">
        <title>Chromosome-Level Trichoderma cornu-damae using Hi-C Data.</title>
        <authorList>
            <person name="Kim C.S."/>
        </authorList>
    </citation>
    <scope>NUCLEOTIDE SEQUENCE</scope>
    <source>
        <strain evidence="1">KA19-0412C</strain>
    </source>
</reference>
<protein>
    <submittedName>
        <fullName evidence="1">Uncharacterized protein</fullName>
    </submittedName>
</protein>
<gene>
    <name evidence="1" type="ORF">Trco_000886</name>
</gene>
<evidence type="ECO:0000313" key="1">
    <source>
        <dbReference type="EMBL" id="KAH6610866.1"/>
    </source>
</evidence>
<dbReference type="EMBL" id="JAIWOZ010000001">
    <property type="protein sequence ID" value="KAH6610866.1"/>
    <property type="molecule type" value="Genomic_DNA"/>
</dbReference>
<proteinExistence type="predicted"/>
<dbReference type="AlphaFoldDB" id="A0A9P8TWR7"/>